<dbReference type="AlphaFoldDB" id="A0A856MLQ2"/>
<feature type="transmembrane region" description="Helical" evidence="1">
    <location>
        <begin position="158"/>
        <end position="177"/>
    </location>
</feature>
<keyword evidence="1" id="KW-1133">Transmembrane helix</keyword>
<feature type="transmembrane region" description="Helical" evidence="1">
    <location>
        <begin position="457"/>
        <end position="477"/>
    </location>
</feature>
<feature type="transmembrane region" description="Helical" evidence="1">
    <location>
        <begin position="419"/>
        <end position="437"/>
    </location>
</feature>
<dbReference type="RefSeq" id="WP_171976925.1">
    <property type="nucleotide sequence ID" value="NZ_CAWOXK010000001.1"/>
</dbReference>
<protein>
    <submittedName>
        <fullName evidence="3">DUF5009 domain-containing protein</fullName>
    </submittedName>
</protein>
<keyword evidence="1" id="KW-0812">Transmembrane</keyword>
<sequence>MQEKTVNLKRAYALDALRGFAILAMVLSGTIRYKILPAWMYHAQEPPPTHTFNPNLPGLTWVDTVFPIFLFCLGAAIPLALSSRLAKGFTTKQVVLYILKRGFLLGIFAILLQHLRPYTINPNPTEQIWWIALLGFFILFLIFVRLSVNQHLRHYIKWLSLSAFIAAIIFISFIQYPDGRGFSLSRSDIILIVLTNMAVFGSLAWLITRNNLLLRLGLLGLLIALRLSATVKQSWIAILWHASPVPWIFHSEYLQYLFIVIPGTIIGDVILNWLQTPTKNEGDEEVKFSWKKVRCFGIILMMLSLCLALLIGLQARWLWQTTSLSFVLCSISCFLFVNPVTDTERLLKSFYQWGIYWLALGLLFEPFENGIKKDPSTLSYYFVTTAIALFLLITFTILLDIFKQRKLLQLLIDNGQNPMIAYVAFANLLLPILRLTHIEPLILEFTNTPLTGFFKGVIYTLAIACLVSLFTKLKLFWKT</sequence>
<dbReference type="KEGG" id="bsen:DP114_19955"/>
<proteinExistence type="predicted"/>
<organism evidence="3 4">
    <name type="scientific">Brasilonema sennae CENA114</name>
    <dbReference type="NCBI Taxonomy" id="415709"/>
    <lineage>
        <taxon>Bacteria</taxon>
        <taxon>Bacillati</taxon>
        <taxon>Cyanobacteriota</taxon>
        <taxon>Cyanophyceae</taxon>
        <taxon>Nostocales</taxon>
        <taxon>Scytonemataceae</taxon>
        <taxon>Brasilonema</taxon>
        <taxon>Bromeliae group (in: Brasilonema)</taxon>
    </lineage>
</organism>
<dbReference type="InterPro" id="IPR032176">
    <property type="entry name" value="DUF5009"/>
</dbReference>
<evidence type="ECO:0000313" key="4">
    <source>
        <dbReference type="Proteomes" id="UP000503129"/>
    </source>
</evidence>
<evidence type="ECO:0000313" key="3">
    <source>
        <dbReference type="EMBL" id="QDL09856.1"/>
    </source>
</evidence>
<feature type="transmembrane region" description="Helical" evidence="1">
    <location>
        <begin position="127"/>
        <end position="146"/>
    </location>
</feature>
<dbReference type="PANTHER" id="PTHR31061">
    <property type="entry name" value="LD22376P"/>
    <property type="match status" value="1"/>
</dbReference>
<accession>A0A856MLQ2</accession>
<feature type="transmembrane region" description="Helical" evidence="1">
    <location>
        <begin position="94"/>
        <end position="115"/>
    </location>
</feature>
<evidence type="ECO:0000256" key="1">
    <source>
        <dbReference type="SAM" id="Phobius"/>
    </source>
</evidence>
<keyword evidence="4" id="KW-1185">Reference proteome</keyword>
<dbReference type="EMBL" id="CP030118">
    <property type="protein sequence ID" value="QDL09856.1"/>
    <property type="molecule type" value="Genomic_DNA"/>
</dbReference>
<feature type="transmembrane region" description="Helical" evidence="1">
    <location>
        <begin position="349"/>
        <end position="367"/>
    </location>
</feature>
<keyword evidence="1" id="KW-0472">Membrane</keyword>
<dbReference type="PANTHER" id="PTHR31061:SF24">
    <property type="entry name" value="LD22376P"/>
    <property type="match status" value="1"/>
</dbReference>
<feature type="transmembrane region" description="Helical" evidence="1">
    <location>
        <begin position="219"/>
        <end position="241"/>
    </location>
</feature>
<feature type="transmembrane region" description="Helical" evidence="1">
    <location>
        <begin position="189"/>
        <end position="207"/>
    </location>
</feature>
<feature type="domain" description="DUF5009" evidence="2">
    <location>
        <begin position="10"/>
        <end position="269"/>
    </location>
</feature>
<dbReference type="Pfam" id="PF16401">
    <property type="entry name" value="DUF5009"/>
    <property type="match status" value="1"/>
</dbReference>
<feature type="transmembrane region" description="Helical" evidence="1">
    <location>
        <begin position="64"/>
        <end position="82"/>
    </location>
</feature>
<feature type="transmembrane region" description="Helical" evidence="1">
    <location>
        <begin position="253"/>
        <end position="274"/>
    </location>
</feature>
<feature type="transmembrane region" description="Helical" evidence="1">
    <location>
        <begin position="379"/>
        <end position="399"/>
    </location>
</feature>
<feature type="transmembrane region" description="Helical" evidence="1">
    <location>
        <begin position="295"/>
        <end position="311"/>
    </location>
</feature>
<evidence type="ECO:0000259" key="2">
    <source>
        <dbReference type="Pfam" id="PF16401"/>
    </source>
</evidence>
<name>A0A856MLQ2_9CYAN</name>
<reference evidence="3 4" key="1">
    <citation type="submission" date="2018-06" db="EMBL/GenBank/DDBJ databases">
        <title>Comparative genomics of Brasilonema spp. strains.</title>
        <authorList>
            <person name="Alvarenga D.O."/>
            <person name="Fiore M.F."/>
            <person name="Varani A.M."/>
        </authorList>
    </citation>
    <scope>NUCLEOTIDE SEQUENCE [LARGE SCALE GENOMIC DNA]</scope>
    <source>
        <strain evidence="3 4">CENA114</strain>
    </source>
</reference>
<feature type="transmembrane region" description="Helical" evidence="1">
    <location>
        <begin position="317"/>
        <end position="337"/>
    </location>
</feature>
<dbReference type="Proteomes" id="UP000503129">
    <property type="component" value="Chromosome"/>
</dbReference>
<gene>
    <name evidence="3" type="ORF">DP114_19955</name>
</gene>
<feature type="transmembrane region" description="Helical" evidence="1">
    <location>
        <begin position="12"/>
        <end position="31"/>
    </location>
</feature>